<protein>
    <submittedName>
        <fullName evidence="1">Uncharacterized protein</fullName>
    </submittedName>
</protein>
<dbReference type="EMBL" id="EAAA01001164">
    <property type="status" value="NOT_ANNOTATED_CDS"/>
    <property type="molecule type" value="Genomic_DNA"/>
</dbReference>
<evidence type="ECO:0000313" key="2">
    <source>
        <dbReference type="Proteomes" id="UP000008144"/>
    </source>
</evidence>
<proteinExistence type="predicted"/>
<reference evidence="1" key="4">
    <citation type="submission" date="2025-09" db="UniProtKB">
        <authorList>
            <consortium name="Ensembl"/>
        </authorList>
    </citation>
    <scope>IDENTIFICATION</scope>
</reference>
<dbReference type="InParanoid" id="H2XR68"/>
<dbReference type="HOGENOM" id="CLU_3392166_0_0_1"/>
<dbReference type="AlphaFoldDB" id="H2XR68"/>
<evidence type="ECO:0000313" key="1">
    <source>
        <dbReference type="Ensembl" id="ENSCINP00000032152.1"/>
    </source>
</evidence>
<sequence length="32" mass="3806">MNNKAFGYQDIITIFRLLFIEASSSQINFYFN</sequence>
<reference evidence="2" key="1">
    <citation type="journal article" date="2002" name="Science">
        <title>The draft genome of Ciona intestinalis: insights into chordate and vertebrate origins.</title>
        <authorList>
            <person name="Dehal P."/>
            <person name="Satou Y."/>
            <person name="Campbell R.K."/>
            <person name="Chapman J."/>
            <person name="Degnan B."/>
            <person name="De Tomaso A."/>
            <person name="Davidson B."/>
            <person name="Di Gregorio A."/>
            <person name="Gelpke M."/>
            <person name="Goodstein D.M."/>
            <person name="Harafuji N."/>
            <person name="Hastings K.E."/>
            <person name="Ho I."/>
            <person name="Hotta K."/>
            <person name="Huang W."/>
            <person name="Kawashima T."/>
            <person name="Lemaire P."/>
            <person name="Martinez D."/>
            <person name="Meinertzhagen I.A."/>
            <person name="Necula S."/>
            <person name="Nonaka M."/>
            <person name="Putnam N."/>
            <person name="Rash S."/>
            <person name="Saiga H."/>
            <person name="Satake M."/>
            <person name="Terry A."/>
            <person name="Yamada L."/>
            <person name="Wang H.G."/>
            <person name="Awazu S."/>
            <person name="Azumi K."/>
            <person name="Boore J."/>
            <person name="Branno M."/>
            <person name="Chin-Bow S."/>
            <person name="DeSantis R."/>
            <person name="Doyle S."/>
            <person name="Francino P."/>
            <person name="Keys D.N."/>
            <person name="Haga S."/>
            <person name="Hayashi H."/>
            <person name="Hino K."/>
            <person name="Imai K.S."/>
            <person name="Inaba K."/>
            <person name="Kano S."/>
            <person name="Kobayashi K."/>
            <person name="Kobayashi M."/>
            <person name="Lee B.I."/>
            <person name="Makabe K.W."/>
            <person name="Manohar C."/>
            <person name="Matassi G."/>
            <person name="Medina M."/>
            <person name="Mochizuki Y."/>
            <person name="Mount S."/>
            <person name="Morishita T."/>
            <person name="Miura S."/>
            <person name="Nakayama A."/>
            <person name="Nishizaka S."/>
            <person name="Nomoto H."/>
            <person name="Ohta F."/>
            <person name="Oishi K."/>
            <person name="Rigoutsos I."/>
            <person name="Sano M."/>
            <person name="Sasaki A."/>
            <person name="Sasakura Y."/>
            <person name="Shoguchi E."/>
            <person name="Shin-i T."/>
            <person name="Spagnuolo A."/>
            <person name="Stainier D."/>
            <person name="Suzuki M.M."/>
            <person name="Tassy O."/>
            <person name="Takatori N."/>
            <person name="Tokuoka M."/>
            <person name="Yagi K."/>
            <person name="Yoshizaki F."/>
            <person name="Wada S."/>
            <person name="Zhang C."/>
            <person name="Hyatt P.D."/>
            <person name="Larimer F."/>
            <person name="Detter C."/>
            <person name="Doggett N."/>
            <person name="Glavina T."/>
            <person name="Hawkins T."/>
            <person name="Richardson P."/>
            <person name="Lucas S."/>
            <person name="Kohara Y."/>
            <person name="Levine M."/>
            <person name="Satoh N."/>
            <person name="Rokhsar D.S."/>
        </authorList>
    </citation>
    <scope>NUCLEOTIDE SEQUENCE [LARGE SCALE GENOMIC DNA]</scope>
</reference>
<name>H2XR68_CIOIN</name>
<keyword evidence="2" id="KW-1185">Reference proteome</keyword>
<accession>H2XR68</accession>
<organism evidence="1 2">
    <name type="scientific">Ciona intestinalis</name>
    <name type="common">Transparent sea squirt</name>
    <name type="synonym">Ascidia intestinalis</name>
    <dbReference type="NCBI Taxonomy" id="7719"/>
    <lineage>
        <taxon>Eukaryota</taxon>
        <taxon>Metazoa</taxon>
        <taxon>Chordata</taxon>
        <taxon>Tunicata</taxon>
        <taxon>Ascidiacea</taxon>
        <taxon>Phlebobranchia</taxon>
        <taxon>Cionidae</taxon>
        <taxon>Ciona</taxon>
    </lineage>
</organism>
<dbReference type="Proteomes" id="UP000008144">
    <property type="component" value="Chromosome 14"/>
</dbReference>
<reference evidence="1" key="3">
    <citation type="submission" date="2025-08" db="UniProtKB">
        <authorList>
            <consortium name="Ensembl"/>
        </authorList>
    </citation>
    <scope>IDENTIFICATION</scope>
</reference>
<reference evidence="1" key="2">
    <citation type="journal article" date="2008" name="Genome Biol.">
        <title>Improved genome assembly and evidence-based global gene model set for the chordate Ciona intestinalis: new insight into intron and operon populations.</title>
        <authorList>
            <person name="Satou Y."/>
            <person name="Mineta K."/>
            <person name="Ogasawara M."/>
            <person name="Sasakura Y."/>
            <person name="Shoguchi E."/>
            <person name="Ueno K."/>
            <person name="Yamada L."/>
            <person name="Matsumoto J."/>
            <person name="Wasserscheid J."/>
            <person name="Dewar K."/>
            <person name="Wiley G.B."/>
            <person name="Macmil S.L."/>
            <person name="Roe B.A."/>
            <person name="Zeller R.W."/>
            <person name="Hastings K.E."/>
            <person name="Lemaire P."/>
            <person name="Lindquist E."/>
            <person name="Endo T."/>
            <person name="Hotta K."/>
            <person name="Inaba K."/>
        </authorList>
    </citation>
    <scope>NUCLEOTIDE SEQUENCE [LARGE SCALE GENOMIC DNA]</scope>
    <source>
        <strain evidence="1">wild type</strain>
    </source>
</reference>
<dbReference type="Ensembl" id="ENSCINT00000035561.1">
    <property type="protein sequence ID" value="ENSCINP00000032152.1"/>
    <property type="gene ID" value="ENSCING00000020913.1"/>
</dbReference>